<evidence type="ECO:0000259" key="5">
    <source>
        <dbReference type="Pfam" id="PF13339"/>
    </source>
</evidence>
<comment type="caution">
    <text evidence="6">The sequence shown here is derived from an EMBL/GenBank/DDBJ whole genome shotgun (WGS) entry which is preliminary data.</text>
</comment>
<dbReference type="Pfam" id="PF08164">
    <property type="entry name" value="TRAUB"/>
    <property type="match status" value="1"/>
</dbReference>
<evidence type="ECO:0000256" key="3">
    <source>
        <dbReference type="SAM" id="MobiDB-lite"/>
    </source>
</evidence>
<reference evidence="6" key="2">
    <citation type="submission" date="2023-04" db="EMBL/GenBank/DDBJ databases">
        <authorList>
            <person name="Bruccoleri R.E."/>
            <person name="Oakeley E.J."/>
            <person name="Faust A.-M."/>
            <person name="Dessus-Babus S."/>
            <person name="Altorfer M."/>
            <person name="Burckhardt D."/>
            <person name="Oertli M."/>
            <person name="Naumann U."/>
            <person name="Petersen F."/>
            <person name="Wong J."/>
        </authorList>
    </citation>
    <scope>NUCLEOTIDE SEQUENCE</scope>
    <source>
        <strain evidence="6">GSM-AAB239-AS_SAM_17_03QT</strain>
        <tissue evidence="6">Leaf</tissue>
    </source>
</reference>
<evidence type="ECO:0000256" key="2">
    <source>
        <dbReference type="SAM" id="Coils"/>
    </source>
</evidence>
<comment type="similarity">
    <text evidence="1">Belongs to the AATF family.</text>
</comment>
<dbReference type="InterPro" id="IPR039223">
    <property type="entry name" value="AATF/Bfr2"/>
</dbReference>
<name>A0AAX6GZZ3_IRIPA</name>
<evidence type="ECO:0000259" key="4">
    <source>
        <dbReference type="Pfam" id="PF08164"/>
    </source>
</evidence>
<dbReference type="InterPro" id="IPR025160">
    <property type="entry name" value="AATF"/>
</dbReference>
<feature type="domain" description="Apoptosis-antagonizing transcription factor C-terminal" evidence="4">
    <location>
        <begin position="390"/>
        <end position="465"/>
    </location>
</feature>
<feature type="compositionally biased region" description="Acidic residues" evidence="3">
    <location>
        <begin position="35"/>
        <end position="71"/>
    </location>
</feature>
<evidence type="ECO:0008006" key="8">
    <source>
        <dbReference type="Google" id="ProtNLM"/>
    </source>
</evidence>
<dbReference type="AlphaFoldDB" id="A0AAX6GZZ3"/>
<dbReference type="Proteomes" id="UP001140949">
    <property type="component" value="Unassembled WGS sequence"/>
</dbReference>
<evidence type="ECO:0000256" key="1">
    <source>
        <dbReference type="ARBA" id="ARBA00008966"/>
    </source>
</evidence>
<proteinExistence type="inferred from homology"/>
<feature type="compositionally biased region" description="Acidic residues" evidence="3">
    <location>
        <begin position="103"/>
        <end position="132"/>
    </location>
</feature>
<dbReference type="PANTHER" id="PTHR15565:SF0">
    <property type="entry name" value="PROTEIN AATF"/>
    <property type="match status" value="1"/>
</dbReference>
<organism evidence="6 7">
    <name type="scientific">Iris pallida</name>
    <name type="common">Sweet iris</name>
    <dbReference type="NCBI Taxonomy" id="29817"/>
    <lineage>
        <taxon>Eukaryota</taxon>
        <taxon>Viridiplantae</taxon>
        <taxon>Streptophyta</taxon>
        <taxon>Embryophyta</taxon>
        <taxon>Tracheophyta</taxon>
        <taxon>Spermatophyta</taxon>
        <taxon>Magnoliopsida</taxon>
        <taxon>Liliopsida</taxon>
        <taxon>Asparagales</taxon>
        <taxon>Iridaceae</taxon>
        <taxon>Iridoideae</taxon>
        <taxon>Irideae</taxon>
        <taxon>Iris</taxon>
    </lineage>
</organism>
<feature type="compositionally biased region" description="Basic and acidic residues" evidence="3">
    <location>
        <begin position="9"/>
        <end position="31"/>
    </location>
</feature>
<dbReference type="Pfam" id="PF13339">
    <property type="entry name" value="AATF-Che1"/>
    <property type="match status" value="1"/>
</dbReference>
<dbReference type="EMBL" id="JANAVB010014796">
    <property type="protein sequence ID" value="KAJ6833911.1"/>
    <property type="molecule type" value="Genomic_DNA"/>
</dbReference>
<protein>
    <recommendedName>
        <fullName evidence="8">Protein AATF</fullName>
    </recommendedName>
</protein>
<feature type="region of interest" description="Disordered" evidence="3">
    <location>
        <begin position="1"/>
        <end position="142"/>
    </location>
</feature>
<dbReference type="InterPro" id="IPR012617">
    <property type="entry name" value="AATF_C"/>
</dbReference>
<reference evidence="6" key="1">
    <citation type="journal article" date="2023" name="GigaByte">
        <title>Genome assembly of the bearded iris, Iris pallida Lam.</title>
        <authorList>
            <person name="Bruccoleri R.E."/>
            <person name="Oakeley E.J."/>
            <person name="Faust A.M.E."/>
            <person name="Altorfer M."/>
            <person name="Dessus-Babus S."/>
            <person name="Burckhardt D."/>
            <person name="Oertli M."/>
            <person name="Naumann U."/>
            <person name="Petersen F."/>
            <person name="Wong J."/>
        </authorList>
    </citation>
    <scope>NUCLEOTIDE SEQUENCE</scope>
    <source>
        <strain evidence="6">GSM-AAB239-AS_SAM_17_03QT</strain>
    </source>
</reference>
<keyword evidence="2" id="KW-0175">Coiled coil</keyword>
<keyword evidence="7" id="KW-1185">Reference proteome</keyword>
<dbReference type="GO" id="GO:0005730">
    <property type="term" value="C:nucleolus"/>
    <property type="evidence" value="ECO:0007669"/>
    <property type="project" value="TreeGrafter"/>
</dbReference>
<dbReference type="PANTHER" id="PTHR15565">
    <property type="entry name" value="AATF PROTEIN APOPTOSIS ANTAGONIZING TRANSCRIPTION FACTOR"/>
    <property type="match status" value="1"/>
</dbReference>
<evidence type="ECO:0000313" key="7">
    <source>
        <dbReference type="Proteomes" id="UP001140949"/>
    </source>
</evidence>
<gene>
    <name evidence="6" type="ORF">M6B38_336815</name>
</gene>
<accession>A0AAX6GZZ3</accession>
<feature type="coiled-coil region" evidence="2">
    <location>
        <begin position="142"/>
        <end position="172"/>
    </location>
</feature>
<sequence>MGRASKRSKQVEEEKTSTPEPSRDSESETRLDSNWSDDSDFDEFDDGEENESASDGNSDEEEENMMDDDDGGGGGGDKQIRGQNDAEMEELEKEYNSLRNEQFDEFDDGEENESASEGNSDEEEENMMDDDGGGGGGDKQIRGKNDAEMEELEKEYNSLRNEQDLLKNLKRHKDEDAIKGQAVKNQKALWDKTLEFRFLLQKPFSSSNKLPQEPVKSSFCSSDKVVDEAYADLVSSCKQTLDFMLELQEALLEQNHSIVESTAGNTKQSSKDGLLPNELKGEADEDWLQIHEMQSRIAPFRNNAVDKWHRKTQVTTGAAAFKGKLHAFNQNISDQVAGYMRDPSRMINRMQLGSFSVGIFGKVPENSESIKEEDVNVEGDPELLDDSEFYQQLLKEFFESCDLTSSVMAFHAMKKLQPKKRKIVDRRASKSRKIRYSVHEKIVNFMAPVPMNLPQMAPKLFENLFGMGNQKAASVLQPAAVGMS</sequence>
<feature type="domain" description="AATF leucine zipper-containing" evidence="5">
    <location>
        <begin position="176"/>
        <end position="311"/>
    </location>
</feature>
<evidence type="ECO:0000313" key="6">
    <source>
        <dbReference type="EMBL" id="KAJ6833911.1"/>
    </source>
</evidence>